<dbReference type="PROSITE" id="PS50835">
    <property type="entry name" value="IG_LIKE"/>
    <property type="match status" value="1"/>
</dbReference>
<accession>A0A7R9BK67</accession>
<dbReference type="EMBL" id="OA882463">
    <property type="protein sequence ID" value="CAD7275498.1"/>
    <property type="molecule type" value="Genomic_DNA"/>
</dbReference>
<sequence>MGIGTHAVTTKPQPPILLLDGVGILKNGSKVGPFKEGTEISLRCESRGGKPVPKVSWLNGTSQIYGSKQWMLLSGLNSITALDMNFLLDAASLASPPGGTDGSLHICDAVHLAFRRGKSVVWGNFALLVARRLEYRSLASLVPLGQV</sequence>
<evidence type="ECO:0000259" key="1">
    <source>
        <dbReference type="PROSITE" id="PS50835"/>
    </source>
</evidence>
<name>A0A7R9BK67_9CRUS</name>
<dbReference type="InterPro" id="IPR036179">
    <property type="entry name" value="Ig-like_dom_sf"/>
</dbReference>
<dbReference type="Gene3D" id="2.60.40.10">
    <property type="entry name" value="Immunoglobulins"/>
    <property type="match status" value="1"/>
</dbReference>
<dbReference type="EMBL" id="CAJPEX010000426">
    <property type="protein sequence ID" value="CAG0915650.1"/>
    <property type="molecule type" value="Genomic_DNA"/>
</dbReference>
<feature type="domain" description="Ig-like" evidence="1">
    <location>
        <begin position="14"/>
        <end position="121"/>
    </location>
</feature>
<dbReference type="OrthoDB" id="6370695at2759"/>
<protein>
    <recommendedName>
        <fullName evidence="1">Ig-like domain-containing protein</fullName>
    </recommendedName>
</protein>
<dbReference type="InterPro" id="IPR007110">
    <property type="entry name" value="Ig-like_dom"/>
</dbReference>
<evidence type="ECO:0000313" key="3">
    <source>
        <dbReference type="Proteomes" id="UP000678499"/>
    </source>
</evidence>
<dbReference type="InterPro" id="IPR013783">
    <property type="entry name" value="Ig-like_fold"/>
</dbReference>
<reference evidence="2" key="1">
    <citation type="submission" date="2020-11" db="EMBL/GenBank/DDBJ databases">
        <authorList>
            <person name="Tran Van P."/>
        </authorList>
    </citation>
    <scope>NUCLEOTIDE SEQUENCE</scope>
</reference>
<gene>
    <name evidence="2" type="ORF">NMOB1V02_LOCUS3291</name>
</gene>
<organism evidence="2">
    <name type="scientific">Notodromas monacha</name>
    <dbReference type="NCBI Taxonomy" id="399045"/>
    <lineage>
        <taxon>Eukaryota</taxon>
        <taxon>Metazoa</taxon>
        <taxon>Ecdysozoa</taxon>
        <taxon>Arthropoda</taxon>
        <taxon>Crustacea</taxon>
        <taxon>Oligostraca</taxon>
        <taxon>Ostracoda</taxon>
        <taxon>Podocopa</taxon>
        <taxon>Podocopida</taxon>
        <taxon>Cypridocopina</taxon>
        <taxon>Cypridoidea</taxon>
        <taxon>Cyprididae</taxon>
        <taxon>Notodromas</taxon>
    </lineage>
</organism>
<proteinExistence type="predicted"/>
<evidence type="ECO:0000313" key="2">
    <source>
        <dbReference type="EMBL" id="CAD7275498.1"/>
    </source>
</evidence>
<keyword evidence="3" id="KW-1185">Reference proteome</keyword>
<dbReference type="SUPFAM" id="SSF48726">
    <property type="entry name" value="Immunoglobulin"/>
    <property type="match status" value="1"/>
</dbReference>
<dbReference type="AlphaFoldDB" id="A0A7R9BK67"/>
<dbReference type="Proteomes" id="UP000678499">
    <property type="component" value="Unassembled WGS sequence"/>
</dbReference>